<proteinExistence type="predicted"/>
<evidence type="ECO:0000313" key="2">
    <source>
        <dbReference type="Proteomes" id="UP000265520"/>
    </source>
</evidence>
<comment type="caution">
    <text evidence="1">The sequence shown here is derived from an EMBL/GenBank/DDBJ whole genome shotgun (WGS) entry which is preliminary data.</text>
</comment>
<keyword evidence="2" id="KW-1185">Reference proteome</keyword>
<protein>
    <submittedName>
        <fullName evidence="1">Uncharacterized protein</fullName>
    </submittedName>
</protein>
<reference evidence="1 2" key="1">
    <citation type="journal article" date="2018" name="Front. Plant Sci.">
        <title>Red Clover (Trifolium pratense) and Zigzag Clover (T. medium) - A Picture of Genomic Similarities and Differences.</title>
        <authorList>
            <person name="Dluhosova J."/>
            <person name="Istvanek J."/>
            <person name="Nedelnik J."/>
            <person name="Repkova J."/>
        </authorList>
    </citation>
    <scope>NUCLEOTIDE SEQUENCE [LARGE SCALE GENOMIC DNA]</scope>
    <source>
        <strain evidence="2">cv. 10/8</strain>
        <tissue evidence="1">Leaf</tissue>
    </source>
</reference>
<name>A0A392UEU8_9FABA</name>
<organism evidence="1 2">
    <name type="scientific">Trifolium medium</name>
    <dbReference type="NCBI Taxonomy" id="97028"/>
    <lineage>
        <taxon>Eukaryota</taxon>
        <taxon>Viridiplantae</taxon>
        <taxon>Streptophyta</taxon>
        <taxon>Embryophyta</taxon>
        <taxon>Tracheophyta</taxon>
        <taxon>Spermatophyta</taxon>
        <taxon>Magnoliopsida</taxon>
        <taxon>eudicotyledons</taxon>
        <taxon>Gunneridae</taxon>
        <taxon>Pentapetalae</taxon>
        <taxon>rosids</taxon>
        <taxon>fabids</taxon>
        <taxon>Fabales</taxon>
        <taxon>Fabaceae</taxon>
        <taxon>Papilionoideae</taxon>
        <taxon>50 kb inversion clade</taxon>
        <taxon>NPAAA clade</taxon>
        <taxon>Hologalegina</taxon>
        <taxon>IRL clade</taxon>
        <taxon>Trifolieae</taxon>
        <taxon>Trifolium</taxon>
    </lineage>
</organism>
<sequence length="62" mass="7427">MWRRQNYHGTGLVIEFRKKMTVEANQHRRVTRFRSISLLQSVRHRRQNFVTVAVDSDIEVTA</sequence>
<accession>A0A392UEU8</accession>
<dbReference type="EMBL" id="LXQA010809264">
    <property type="protein sequence ID" value="MCI72043.1"/>
    <property type="molecule type" value="Genomic_DNA"/>
</dbReference>
<evidence type="ECO:0000313" key="1">
    <source>
        <dbReference type="EMBL" id="MCI72043.1"/>
    </source>
</evidence>
<dbReference type="AlphaFoldDB" id="A0A392UEU8"/>
<dbReference type="Proteomes" id="UP000265520">
    <property type="component" value="Unassembled WGS sequence"/>
</dbReference>